<dbReference type="SUPFAM" id="SSF55729">
    <property type="entry name" value="Acyl-CoA N-acyltransferases (Nat)"/>
    <property type="match status" value="1"/>
</dbReference>
<evidence type="ECO:0000259" key="3">
    <source>
        <dbReference type="PROSITE" id="PS51186"/>
    </source>
</evidence>
<dbReference type="PANTHER" id="PTHR10908">
    <property type="entry name" value="SEROTONIN N-ACETYLTRANSFERASE"/>
    <property type="match status" value="1"/>
</dbReference>
<dbReference type="PANTHER" id="PTHR10908:SF0">
    <property type="entry name" value="SEROTONIN N-ACETYLTRANSFERASE"/>
    <property type="match status" value="1"/>
</dbReference>
<dbReference type="OrthoDB" id="9800962at2"/>
<evidence type="ECO:0000313" key="5">
    <source>
        <dbReference type="Proteomes" id="UP000380386"/>
    </source>
</evidence>
<dbReference type="InterPro" id="IPR000182">
    <property type="entry name" value="GNAT_dom"/>
</dbReference>
<feature type="domain" description="N-acetyltransferase" evidence="3">
    <location>
        <begin position="1"/>
        <end position="161"/>
    </location>
</feature>
<proteinExistence type="predicted"/>
<sequence>MQIEKVSSRDIDQIMRIEHEGFNEAEAGSRTGYLERIQVLKDSFLVAKEADKIIGFVVGPITDERFIEDWMFEKATSPVKNNGHQLIFSIAIDPNFRGQGIGSTLLAAFEKNAQSMNCISVSLTCLEDRIKFYEKNGYQNMGLAKSTHGNETWYNMEKIIH</sequence>
<dbReference type="InterPro" id="IPR016181">
    <property type="entry name" value="Acyl_CoA_acyltransferase"/>
</dbReference>
<organism evidence="4 5">
    <name type="scientific">Companilactobacillus mishanensis</name>
    <dbReference type="NCBI Taxonomy" id="2486008"/>
    <lineage>
        <taxon>Bacteria</taxon>
        <taxon>Bacillati</taxon>
        <taxon>Bacillota</taxon>
        <taxon>Bacilli</taxon>
        <taxon>Lactobacillales</taxon>
        <taxon>Lactobacillaceae</taxon>
        <taxon>Companilactobacillus</taxon>
    </lineage>
</organism>
<dbReference type="PROSITE" id="PS51186">
    <property type="entry name" value="GNAT"/>
    <property type="match status" value="1"/>
</dbReference>
<dbReference type="InterPro" id="IPR051635">
    <property type="entry name" value="SNAT-like"/>
</dbReference>
<dbReference type="Pfam" id="PF00583">
    <property type="entry name" value="Acetyltransf_1"/>
    <property type="match status" value="1"/>
</dbReference>
<dbReference type="Proteomes" id="UP000380386">
    <property type="component" value="Unassembled WGS sequence"/>
</dbReference>
<dbReference type="CDD" id="cd04301">
    <property type="entry name" value="NAT_SF"/>
    <property type="match status" value="1"/>
</dbReference>
<evidence type="ECO:0000313" key="4">
    <source>
        <dbReference type="EMBL" id="MQS52098.1"/>
    </source>
</evidence>
<protein>
    <submittedName>
        <fullName evidence="4">GNAT family N-acetyltransferase</fullName>
    </submittedName>
</protein>
<comment type="caution">
    <text evidence="4">The sequence shown here is derived from an EMBL/GenBank/DDBJ whole genome shotgun (WGS) entry which is preliminary data.</text>
</comment>
<dbReference type="AlphaFoldDB" id="A0A5P0ZGF6"/>
<dbReference type="EMBL" id="VDFM01000003">
    <property type="protein sequence ID" value="MQS52098.1"/>
    <property type="molecule type" value="Genomic_DNA"/>
</dbReference>
<dbReference type="Gene3D" id="3.40.630.30">
    <property type="match status" value="1"/>
</dbReference>
<dbReference type="GO" id="GO:0008080">
    <property type="term" value="F:N-acetyltransferase activity"/>
    <property type="evidence" value="ECO:0007669"/>
    <property type="project" value="UniProtKB-ARBA"/>
</dbReference>
<keyword evidence="2" id="KW-0012">Acyltransferase</keyword>
<reference evidence="4 5" key="1">
    <citation type="journal article" date="2019" name="Syst. Appl. Microbiol.">
        <title>Polyphasic characterization of two novel Lactobacillus spp. isolated from blown salami packages: Description of Lactobacillus halodurans sp. nov. and Lactobacillus salsicarnum sp. nov.</title>
        <authorList>
            <person name="Schuster J.A."/>
            <person name="Klingl A."/>
            <person name="Vogel R.F."/>
            <person name="Ehrmann M.A."/>
        </authorList>
    </citation>
    <scope>NUCLEOTIDE SEQUENCE [LARGE SCALE GENOMIC DNA]</scope>
    <source>
        <strain evidence="4 5">TMW 1.2118</strain>
    </source>
</reference>
<keyword evidence="1 4" id="KW-0808">Transferase</keyword>
<accession>A0A5P0ZGF6</accession>
<evidence type="ECO:0000256" key="2">
    <source>
        <dbReference type="ARBA" id="ARBA00023315"/>
    </source>
</evidence>
<gene>
    <name evidence="4" type="ORF">FHL02_03585</name>
</gene>
<evidence type="ECO:0000256" key="1">
    <source>
        <dbReference type="ARBA" id="ARBA00022679"/>
    </source>
</evidence>
<dbReference type="RefSeq" id="WP_153382424.1">
    <property type="nucleotide sequence ID" value="NZ_VDFM01000003.1"/>
</dbReference>
<name>A0A5P0ZGF6_9LACO</name>